<gene>
    <name evidence="2" type="ORF">ACFFF6_12390</name>
</gene>
<name>A0ABV6RFW5_9MICO</name>
<dbReference type="InterPro" id="IPR036291">
    <property type="entry name" value="NAD(P)-bd_dom_sf"/>
</dbReference>
<dbReference type="InterPro" id="IPR016040">
    <property type="entry name" value="NAD(P)-bd_dom"/>
</dbReference>
<proteinExistence type="predicted"/>
<evidence type="ECO:0000259" key="1">
    <source>
        <dbReference type="Pfam" id="PF13460"/>
    </source>
</evidence>
<dbReference type="SUPFAM" id="SSF51735">
    <property type="entry name" value="NAD(P)-binding Rossmann-fold domains"/>
    <property type="match status" value="1"/>
</dbReference>
<evidence type="ECO:0000313" key="3">
    <source>
        <dbReference type="Proteomes" id="UP001589793"/>
    </source>
</evidence>
<organism evidence="2 3">
    <name type="scientific">Brachybacterium hainanense</name>
    <dbReference type="NCBI Taxonomy" id="1541174"/>
    <lineage>
        <taxon>Bacteria</taxon>
        <taxon>Bacillati</taxon>
        <taxon>Actinomycetota</taxon>
        <taxon>Actinomycetes</taxon>
        <taxon>Micrococcales</taxon>
        <taxon>Dermabacteraceae</taxon>
        <taxon>Brachybacterium</taxon>
    </lineage>
</organism>
<dbReference type="Pfam" id="PF13460">
    <property type="entry name" value="NAD_binding_10"/>
    <property type="match status" value="1"/>
</dbReference>
<dbReference type="Proteomes" id="UP001589793">
    <property type="component" value="Unassembled WGS sequence"/>
</dbReference>
<reference evidence="2 3" key="1">
    <citation type="submission" date="2024-09" db="EMBL/GenBank/DDBJ databases">
        <authorList>
            <person name="Sun Q."/>
            <person name="Mori K."/>
        </authorList>
    </citation>
    <scope>NUCLEOTIDE SEQUENCE [LARGE SCALE GENOMIC DNA]</scope>
    <source>
        <strain evidence="2 3">CICC 10874</strain>
    </source>
</reference>
<comment type="caution">
    <text evidence="2">The sequence shown here is derived from an EMBL/GenBank/DDBJ whole genome shotgun (WGS) entry which is preliminary data.</text>
</comment>
<dbReference type="EMBL" id="JBHLSV010000014">
    <property type="protein sequence ID" value="MFC0674758.1"/>
    <property type="molecule type" value="Genomic_DNA"/>
</dbReference>
<accession>A0ABV6RFW5</accession>
<protein>
    <submittedName>
        <fullName evidence="2">NAD(P)H-binding protein</fullName>
    </submittedName>
</protein>
<dbReference type="RefSeq" id="WP_376981146.1">
    <property type="nucleotide sequence ID" value="NZ_JBHLSV010000014.1"/>
</dbReference>
<keyword evidence="3" id="KW-1185">Reference proteome</keyword>
<feature type="domain" description="NAD(P)-binding" evidence="1">
    <location>
        <begin position="8"/>
        <end position="97"/>
    </location>
</feature>
<evidence type="ECO:0000313" key="2">
    <source>
        <dbReference type="EMBL" id="MFC0674758.1"/>
    </source>
</evidence>
<sequence>MHHLVIGEGQIGREIIDQARDRGDAVTVLRRSEAAPAPGVRRIRGDVLDPAALGRAIEDADAVHAAFHAPYDSRVWRRELPPRELAVLDAAARHDAPVIFPESMYGFQGEAARLAEGAAPSPRDAKGEIRVQLLETRRRHAARTASIVASDLIGPTAVGTGSAVACSLLMEQQAAGRRGLILGDPDAPHTLTFIPDLAAAMLHAARYPERLPADAILHAPSAPARSQRELARAAADLLEVPFRPPLTIPRLVLRALSPFHPLARELSGIAGIWYGPCRLEPGLLTTQEQLVPTPWEEALARTVHAMRHPSPRPTTTSPGR</sequence>
<dbReference type="Gene3D" id="3.40.50.720">
    <property type="entry name" value="NAD(P)-binding Rossmann-like Domain"/>
    <property type="match status" value="1"/>
</dbReference>